<accession>A0A1I1HML6</accession>
<proteinExistence type="predicted"/>
<dbReference type="AlphaFoldDB" id="A0A1I1HML6"/>
<protein>
    <submittedName>
        <fullName evidence="2">Uncharacterized protein</fullName>
    </submittedName>
</protein>
<name>A0A1I1HML6_9BURK</name>
<dbReference type="EMBL" id="FOLD01000004">
    <property type="protein sequence ID" value="SFC23218.1"/>
    <property type="molecule type" value="Genomic_DNA"/>
</dbReference>
<gene>
    <name evidence="2" type="ORF">SAMN05216204_104250</name>
</gene>
<dbReference type="Proteomes" id="UP000198639">
    <property type="component" value="Unassembled WGS sequence"/>
</dbReference>
<feature type="signal peptide" evidence="1">
    <location>
        <begin position="1"/>
        <end position="21"/>
    </location>
</feature>
<feature type="chain" id="PRO_5011761412" evidence="1">
    <location>
        <begin position="22"/>
        <end position="148"/>
    </location>
</feature>
<evidence type="ECO:0000313" key="3">
    <source>
        <dbReference type="Proteomes" id="UP000198639"/>
    </source>
</evidence>
<keyword evidence="1" id="KW-0732">Signal</keyword>
<organism evidence="2 3">
    <name type="scientific">Massilia yuzhufengensis</name>
    <dbReference type="NCBI Taxonomy" id="1164594"/>
    <lineage>
        <taxon>Bacteria</taxon>
        <taxon>Pseudomonadati</taxon>
        <taxon>Pseudomonadota</taxon>
        <taxon>Betaproteobacteria</taxon>
        <taxon>Burkholderiales</taxon>
        <taxon>Oxalobacteraceae</taxon>
        <taxon>Telluria group</taxon>
        <taxon>Massilia</taxon>
    </lineage>
</organism>
<evidence type="ECO:0000256" key="1">
    <source>
        <dbReference type="SAM" id="SignalP"/>
    </source>
</evidence>
<reference evidence="3" key="1">
    <citation type="submission" date="2016-10" db="EMBL/GenBank/DDBJ databases">
        <authorList>
            <person name="Varghese N."/>
            <person name="Submissions S."/>
        </authorList>
    </citation>
    <scope>NUCLEOTIDE SEQUENCE [LARGE SCALE GENOMIC DNA]</scope>
    <source>
        <strain evidence="3">CGMCC 1.12041</strain>
    </source>
</reference>
<evidence type="ECO:0000313" key="2">
    <source>
        <dbReference type="EMBL" id="SFC23218.1"/>
    </source>
</evidence>
<dbReference type="STRING" id="1164594.SAMN05216204_104250"/>
<sequence>MRLWPMTILMQLAMCSLAAHARPQPAAGAGRQDPLATEAAPAAHVAIGRYRNEEAVIQAVRETLAESPGLWMAPSGTALSGDSYQKFAQQFSMAAKPHCLGPDPMKHQPASTVIGNNATGKWNVGVGGVFALPFWGAAILRGKCSWGR</sequence>
<keyword evidence="3" id="KW-1185">Reference proteome</keyword>